<dbReference type="Proteomes" id="UP000638848">
    <property type="component" value="Unassembled WGS sequence"/>
</dbReference>
<dbReference type="InterPro" id="IPR006016">
    <property type="entry name" value="UspA"/>
</dbReference>
<dbReference type="Pfam" id="PF00582">
    <property type="entry name" value="Usp"/>
    <property type="match status" value="1"/>
</dbReference>
<dbReference type="InterPro" id="IPR014729">
    <property type="entry name" value="Rossmann-like_a/b/a_fold"/>
</dbReference>
<dbReference type="InterPro" id="IPR006015">
    <property type="entry name" value="Universal_stress_UspA"/>
</dbReference>
<dbReference type="CDD" id="cd00293">
    <property type="entry name" value="USP-like"/>
    <property type="match status" value="1"/>
</dbReference>
<evidence type="ECO:0000256" key="3">
    <source>
        <dbReference type="ARBA" id="ARBA00022840"/>
    </source>
</evidence>
<dbReference type="PRINTS" id="PR01438">
    <property type="entry name" value="UNVRSLSTRESS"/>
</dbReference>
<reference evidence="5" key="1">
    <citation type="journal article" date="2014" name="Int. J. Syst. Evol. Microbiol.">
        <title>Complete genome sequence of Corynebacterium casei LMG S-19264T (=DSM 44701T), isolated from a smear-ripened cheese.</title>
        <authorList>
            <consortium name="US DOE Joint Genome Institute (JGI-PGF)"/>
            <person name="Walter F."/>
            <person name="Albersmeier A."/>
            <person name="Kalinowski J."/>
            <person name="Ruckert C."/>
        </authorList>
    </citation>
    <scope>NUCLEOTIDE SEQUENCE</scope>
    <source>
        <strain evidence="5">CGMCC 1.12187</strain>
    </source>
</reference>
<dbReference type="EMBL" id="BMEQ01000021">
    <property type="protein sequence ID" value="GGG65546.1"/>
    <property type="molecule type" value="Genomic_DNA"/>
</dbReference>
<keyword evidence="2" id="KW-0547">Nucleotide-binding</keyword>
<reference evidence="5" key="2">
    <citation type="submission" date="2020-09" db="EMBL/GenBank/DDBJ databases">
        <authorList>
            <person name="Sun Q."/>
            <person name="Zhou Y."/>
        </authorList>
    </citation>
    <scope>NUCLEOTIDE SEQUENCE</scope>
    <source>
        <strain evidence="5">CGMCC 1.12187</strain>
    </source>
</reference>
<dbReference type="RefSeq" id="WP_188538977.1">
    <property type="nucleotide sequence ID" value="NZ_BMEQ01000021.1"/>
</dbReference>
<gene>
    <name evidence="5" type="ORF">GCM10011374_31780</name>
</gene>
<dbReference type="AlphaFoldDB" id="A0A917H2L5"/>
<comment type="similarity">
    <text evidence="1">Belongs to the universal stress protein A family.</text>
</comment>
<keyword evidence="6" id="KW-1185">Reference proteome</keyword>
<sequence length="147" mass="15930">MSEASGEDRTGDRIIVGIDGSDASKVALRTAARLAEALGAPLEAIMCWDDPLLYESARVVDPDEFRVASEQEFERTLTDVFGDRRPSWLTTRHLRGQPSERLIEESEGAQMLVVGRRGTGGMLGMILGSVSSAVVSHAKCSVLVVRQ</sequence>
<dbReference type="Gene3D" id="3.40.50.620">
    <property type="entry name" value="HUPs"/>
    <property type="match status" value="1"/>
</dbReference>
<dbReference type="GO" id="GO:0005524">
    <property type="term" value="F:ATP binding"/>
    <property type="evidence" value="ECO:0007669"/>
    <property type="project" value="UniProtKB-KW"/>
</dbReference>
<proteinExistence type="inferred from homology"/>
<keyword evidence="3" id="KW-0067">ATP-binding</keyword>
<dbReference type="SUPFAM" id="SSF52402">
    <property type="entry name" value="Adenine nucleotide alpha hydrolases-like"/>
    <property type="match status" value="1"/>
</dbReference>
<evidence type="ECO:0000313" key="6">
    <source>
        <dbReference type="Proteomes" id="UP000638848"/>
    </source>
</evidence>
<evidence type="ECO:0000259" key="4">
    <source>
        <dbReference type="Pfam" id="PF00582"/>
    </source>
</evidence>
<name>A0A917H2L5_9MICC</name>
<dbReference type="PANTHER" id="PTHR46268:SF27">
    <property type="entry name" value="UNIVERSAL STRESS PROTEIN RV2623"/>
    <property type="match status" value="1"/>
</dbReference>
<organism evidence="5 6">
    <name type="scientific">Kocuria dechangensis</name>
    <dbReference type="NCBI Taxonomy" id="1176249"/>
    <lineage>
        <taxon>Bacteria</taxon>
        <taxon>Bacillati</taxon>
        <taxon>Actinomycetota</taxon>
        <taxon>Actinomycetes</taxon>
        <taxon>Micrococcales</taxon>
        <taxon>Micrococcaceae</taxon>
        <taxon>Kocuria</taxon>
    </lineage>
</organism>
<comment type="caution">
    <text evidence="5">The sequence shown here is derived from an EMBL/GenBank/DDBJ whole genome shotgun (WGS) entry which is preliminary data.</text>
</comment>
<protein>
    <submittedName>
        <fullName evidence="5">Universal stress protein</fullName>
    </submittedName>
</protein>
<feature type="domain" description="UspA" evidence="4">
    <location>
        <begin position="12"/>
        <end position="146"/>
    </location>
</feature>
<evidence type="ECO:0000256" key="1">
    <source>
        <dbReference type="ARBA" id="ARBA00008791"/>
    </source>
</evidence>
<accession>A0A917H2L5</accession>
<evidence type="ECO:0000256" key="2">
    <source>
        <dbReference type="ARBA" id="ARBA00022741"/>
    </source>
</evidence>
<evidence type="ECO:0000313" key="5">
    <source>
        <dbReference type="EMBL" id="GGG65546.1"/>
    </source>
</evidence>
<dbReference type="PANTHER" id="PTHR46268">
    <property type="entry name" value="STRESS RESPONSE PROTEIN NHAX"/>
    <property type="match status" value="1"/>
</dbReference>